<dbReference type="Pfam" id="PF17773">
    <property type="entry name" value="UPF0176_N"/>
    <property type="match status" value="1"/>
</dbReference>
<dbReference type="InterPro" id="IPR020936">
    <property type="entry name" value="TrhO"/>
</dbReference>
<dbReference type="STRING" id="1514105.AOC36_02635"/>
<dbReference type="KEGG" id="erl:AOC36_02635"/>
<reference evidence="3 4" key="1">
    <citation type="submission" date="2015-10" db="EMBL/GenBank/DDBJ databases">
        <title>Erysipelothrix larvae sp. LV19 isolated from the larval gut of the rhinoceros beetle, Trypoxylus dichotomus.</title>
        <authorList>
            <person name="Lim S."/>
            <person name="Kim B.-C."/>
        </authorList>
    </citation>
    <scope>NUCLEOTIDE SEQUENCE [LARGE SCALE GENOMIC DNA]</scope>
    <source>
        <strain evidence="3 4">LV19</strain>
    </source>
</reference>
<dbReference type="GO" id="GO:0016740">
    <property type="term" value="F:transferase activity"/>
    <property type="evidence" value="ECO:0007669"/>
    <property type="project" value="UniProtKB-KW"/>
</dbReference>
<dbReference type="SMART" id="SM00450">
    <property type="entry name" value="RHOD"/>
    <property type="match status" value="1"/>
</dbReference>
<dbReference type="SUPFAM" id="SSF52821">
    <property type="entry name" value="Rhodanese/Cell cycle control phosphatase"/>
    <property type="match status" value="1"/>
</dbReference>
<protein>
    <recommendedName>
        <fullName evidence="1">tRNA uridine(34) hydroxylase</fullName>
        <ecNumber evidence="1">1.14.-.-</ecNumber>
    </recommendedName>
    <alternativeName>
        <fullName evidence="1">tRNA hydroxylation protein O</fullName>
    </alternativeName>
</protein>
<dbReference type="EC" id="1.14.-.-" evidence="1"/>
<dbReference type="AlphaFoldDB" id="A0A0X8GYS4"/>
<dbReference type="InterPro" id="IPR001763">
    <property type="entry name" value="Rhodanese-like_dom"/>
</dbReference>
<dbReference type="InterPro" id="IPR022111">
    <property type="entry name" value="Rhodanese_C"/>
</dbReference>
<dbReference type="OrthoDB" id="9770030at2"/>
<dbReference type="GO" id="GO:0006400">
    <property type="term" value="P:tRNA modification"/>
    <property type="evidence" value="ECO:0007669"/>
    <property type="project" value="UniProtKB-UniRule"/>
</dbReference>
<gene>
    <name evidence="1" type="primary">trhO</name>
    <name evidence="3" type="ORF">AOC36_02635</name>
</gene>
<dbReference type="Proteomes" id="UP000063781">
    <property type="component" value="Chromosome"/>
</dbReference>
<feature type="domain" description="Rhodanese" evidence="2">
    <location>
        <begin position="123"/>
        <end position="217"/>
    </location>
</feature>
<comment type="catalytic activity">
    <reaction evidence="1">
        <text>uridine(34) in tRNA + AH2 + O2 = 5-hydroxyuridine(34) in tRNA + A + H2O</text>
        <dbReference type="Rhea" id="RHEA:64224"/>
        <dbReference type="Rhea" id="RHEA-COMP:11727"/>
        <dbReference type="Rhea" id="RHEA-COMP:13381"/>
        <dbReference type="ChEBI" id="CHEBI:13193"/>
        <dbReference type="ChEBI" id="CHEBI:15377"/>
        <dbReference type="ChEBI" id="CHEBI:15379"/>
        <dbReference type="ChEBI" id="CHEBI:17499"/>
        <dbReference type="ChEBI" id="CHEBI:65315"/>
        <dbReference type="ChEBI" id="CHEBI:136877"/>
    </reaction>
</comment>
<evidence type="ECO:0000313" key="3">
    <source>
        <dbReference type="EMBL" id="AMC92919.1"/>
    </source>
</evidence>
<comment type="similarity">
    <text evidence="1">Belongs to the TrhO family.</text>
</comment>
<dbReference type="PANTHER" id="PTHR43268">
    <property type="entry name" value="THIOSULFATE SULFURTRANSFERASE/RHODANESE-LIKE DOMAIN-CONTAINING PROTEIN 2"/>
    <property type="match status" value="1"/>
</dbReference>
<evidence type="ECO:0000256" key="1">
    <source>
        <dbReference type="HAMAP-Rule" id="MF_00469"/>
    </source>
</evidence>
<organism evidence="3 4">
    <name type="scientific">Erysipelothrix larvae</name>
    <dbReference type="NCBI Taxonomy" id="1514105"/>
    <lineage>
        <taxon>Bacteria</taxon>
        <taxon>Bacillati</taxon>
        <taxon>Bacillota</taxon>
        <taxon>Erysipelotrichia</taxon>
        <taxon>Erysipelotrichales</taxon>
        <taxon>Erysipelotrichaceae</taxon>
        <taxon>Erysipelothrix</taxon>
    </lineage>
</organism>
<dbReference type="PANTHER" id="PTHR43268:SF3">
    <property type="entry name" value="RHODANESE-LIKE DOMAIN-CONTAINING PROTEIN 7-RELATED"/>
    <property type="match status" value="1"/>
</dbReference>
<dbReference type="GO" id="GO:0016705">
    <property type="term" value="F:oxidoreductase activity, acting on paired donors, with incorporation or reduction of molecular oxygen"/>
    <property type="evidence" value="ECO:0007669"/>
    <property type="project" value="UniProtKB-UniRule"/>
</dbReference>
<keyword evidence="1" id="KW-0560">Oxidoreductase</keyword>
<dbReference type="InterPro" id="IPR036873">
    <property type="entry name" value="Rhodanese-like_dom_sf"/>
</dbReference>
<accession>A0A0X8GYS4</accession>
<proteinExistence type="inferred from homology"/>
<dbReference type="CDD" id="cd01518">
    <property type="entry name" value="RHOD_YceA"/>
    <property type="match status" value="1"/>
</dbReference>
<dbReference type="Pfam" id="PF12368">
    <property type="entry name" value="Rhodanese_C"/>
    <property type="match status" value="1"/>
</dbReference>
<comment type="function">
    <text evidence="1">Catalyzes oxygen-dependent 5-hydroxyuridine (ho5U) modification at position 34 in tRNAs.</text>
</comment>
<dbReference type="Pfam" id="PF00581">
    <property type="entry name" value="Rhodanese"/>
    <property type="match status" value="1"/>
</dbReference>
<dbReference type="InterPro" id="IPR040503">
    <property type="entry name" value="TRHO_N"/>
</dbReference>
<keyword evidence="4" id="KW-1185">Reference proteome</keyword>
<dbReference type="EMBL" id="CP013213">
    <property type="protein sequence ID" value="AMC92919.1"/>
    <property type="molecule type" value="Genomic_DNA"/>
</dbReference>
<dbReference type="Gene3D" id="3.40.250.10">
    <property type="entry name" value="Rhodanese-like domain"/>
    <property type="match status" value="1"/>
</dbReference>
<sequence length="314" mass="36272">MNMQVLLYYFYTDIEDPQAFKEAHLTLCHSLELKGRILVSKEGINGTVSGSVEHTNRYMDIMRRDPLFQGIEFKVDLSDDHVFGKLKIKVRPELVNLSLDEDIDPRRVTGRYVNPKDFYTQMQQADTIVIDARNDYEYDLGHFKGAIRPDIEVFRDLPQWIEDHETLLQGKRILTYCTGGVRCEKFSGWLVKKGYEDVGQLQGGIVTYGKDDMVQGKDWEGACYVFDKRISVGVNRVNPSVVGRDYFSGEPCERYINCANPECHRQMIVSQDNEVKYLGSCCDACRLHPNNEYVKAHGYTQEDIENINRHLKMD</sequence>
<dbReference type="Gene3D" id="3.30.70.100">
    <property type="match status" value="1"/>
</dbReference>
<evidence type="ECO:0000313" key="4">
    <source>
        <dbReference type="Proteomes" id="UP000063781"/>
    </source>
</evidence>
<keyword evidence="3" id="KW-0808">Transferase</keyword>
<dbReference type="NCBIfam" id="NF001135">
    <property type="entry name" value="PRK00142.1-3"/>
    <property type="match status" value="1"/>
</dbReference>
<dbReference type="PROSITE" id="PS50206">
    <property type="entry name" value="RHODANESE_3"/>
    <property type="match status" value="1"/>
</dbReference>
<dbReference type="HAMAP" id="MF_00469">
    <property type="entry name" value="TrhO"/>
    <property type="match status" value="1"/>
</dbReference>
<evidence type="ECO:0000259" key="2">
    <source>
        <dbReference type="PROSITE" id="PS50206"/>
    </source>
</evidence>
<name>A0A0X8GYS4_9FIRM</name>
<keyword evidence="1" id="KW-0819">tRNA processing</keyword>